<comment type="caution">
    <text evidence="1">The sequence shown here is derived from an EMBL/GenBank/DDBJ whole genome shotgun (WGS) entry which is preliminary data.</text>
</comment>
<protein>
    <submittedName>
        <fullName evidence="1">Uncharacterized protein</fullName>
    </submittedName>
</protein>
<proteinExistence type="predicted"/>
<evidence type="ECO:0000313" key="2">
    <source>
        <dbReference type="Proteomes" id="UP001595593"/>
    </source>
</evidence>
<gene>
    <name evidence="1" type="ORF">ACFOD4_20885</name>
</gene>
<name>A0ABV7GA71_9PROT</name>
<reference evidence="2" key="1">
    <citation type="journal article" date="2019" name="Int. J. Syst. Evol. Microbiol.">
        <title>The Global Catalogue of Microorganisms (GCM) 10K type strain sequencing project: providing services to taxonomists for standard genome sequencing and annotation.</title>
        <authorList>
            <consortium name="The Broad Institute Genomics Platform"/>
            <consortium name="The Broad Institute Genome Sequencing Center for Infectious Disease"/>
            <person name="Wu L."/>
            <person name="Ma J."/>
        </authorList>
    </citation>
    <scope>NUCLEOTIDE SEQUENCE [LARGE SCALE GENOMIC DNA]</scope>
    <source>
        <strain evidence="2">KCTC 52094</strain>
    </source>
</reference>
<dbReference type="EMBL" id="JBHRTN010000028">
    <property type="protein sequence ID" value="MFC3127526.1"/>
    <property type="molecule type" value="Genomic_DNA"/>
</dbReference>
<keyword evidence="2" id="KW-1185">Reference proteome</keyword>
<dbReference type="RefSeq" id="WP_379599612.1">
    <property type="nucleotide sequence ID" value="NZ_JBHRTN010000028.1"/>
</dbReference>
<sequence>MSSFVAEAYSHVPREIGPAIAEPMCQLSRCEFEHASRNSTTGAADYDLDLAKFSLHYGSSIP</sequence>
<organism evidence="1 2">
    <name type="scientific">Teichococcus globiformis</name>
    <dbReference type="NCBI Taxonomy" id="2307229"/>
    <lineage>
        <taxon>Bacteria</taxon>
        <taxon>Pseudomonadati</taxon>
        <taxon>Pseudomonadota</taxon>
        <taxon>Alphaproteobacteria</taxon>
        <taxon>Acetobacterales</taxon>
        <taxon>Roseomonadaceae</taxon>
        <taxon>Roseomonas</taxon>
    </lineage>
</organism>
<dbReference type="Proteomes" id="UP001595593">
    <property type="component" value="Unassembled WGS sequence"/>
</dbReference>
<evidence type="ECO:0000313" key="1">
    <source>
        <dbReference type="EMBL" id="MFC3127526.1"/>
    </source>
</evidence>
<accession>A0ABV7GA71</accession>